<organism evidence="1 2">
    <name type="scientific">Chryseobacterium taklimakanense</name>
    <dbReference type="NCBI Taxonomy" id="536441"/>
    <lineage>
        <taxon>Bacteria</taxon>
        <taxon>Pseudomonadati</taxon>
        <taxon>Bacteroidota</taxon>
        <taxon>Flavobacteriia</taxon>
        <taxon>Flavobacteriales</taxon>
        <taxon>Weeksellaceae</taxon>
        <taxon>Chryseobacterium group</taxon>
        <taxon>Chryseobacterium</taxon>
    </lineage>
</organism>
<gene>
    <name evidence="1" type="ORF">SAMEA4412677_02441</name>
</gene>
<dbReference type="AlphaFoldDB" id="A0A239XVH8"/>
<evidence type="ECO:0000313" key="1">
    <source>
        <dbReference type="EMBL" id="SNV50647.1"/>
    </source>
</evidence>
<dbReference type="Pfam" id="PF04525">
    <property type="entry name" value="LOR"/>
    <property type="match status" value="1"/>
</dbReference>
<evidence type="ECO:0000313" key="2">
    <source>
        <dbReference type="Proteomes" id="UP000215196"/>
    </source>
</evidence>
<dbReference type="InterPro" id="IPR007612">
    <property type="entry name" value="LOR"/>
</dbReference>
<dbReference type="Proteomes" id="UP000215196">
    <property type="component" value="Chromosome 1"/>
</dbReference>
<dbReference type="SUPFAM" id="SSF54518">
    <property type="entry name" value="Tubby C-terminal domain-like"/>
    <property type="match status" value="1"/>
</dbReference>
<dbReference type="RefSeq" id="WP_095073569.1">
    <property type="nucleotide sequence ID" value="NZ_LT906465.1"/>
</dbReference>
<dbReference type="InterPro" id="IPR025659">
    <property type="entry name" value="Tubby-like_C"/>
</dbReference>
<reference evidence="1 2" key="1">
    <citation type="submission" date="2017-06" db="EMBL/GenBank/DDBJ databases">
        <authorList>
            <consortium name="Pathogen Informatics"/>
        </authorList>
    </citation>
    <scope>NUCLEOTIDE SEQUENCE [LARGE SCALE GENOMIC DNA]</scope>
    <source>
        <strain evidence="1 2">NCTC13490</strain>
    </source>
</reference>
<dbReference type="KEGG" id="ctak:4412677_02441"/>
<name>A0A239XVH8_9FLAO</name>
<keyword evidence="2" id="KW-1185">Reference proteome</keyword>
<dbReference type="EMBL" id="LT906465">
    <property type="protein sequence ID" value="SNV50647.1"/>
    <property type="molecule type" value="Genomic_DNA"/>
</dbReference>
<proteinExistence type="predicted"/>
<sequence>MILKNLNYPLDFKFKITTLSSDFNITDVHGNYVCYVRQKLFKLKENVVIFSDESRTNELYTVKANQWIDFNASYTMREASGNPVGTLARKGMRSFWKSTYDVLDLNKRPLFQITERNAWTKFLDGLVGEIPIIGMFTGYFLNPVYDVKDTTGRLIFELKKMPSFFGRRFQLERKVDIADEHETLVVLSLLMMVLLERERG</sequence>
<accession>A0A239XVH8</accession>
<protein>
    <submittedName>
        <fullName evidence="1">Protein of uncharacterized function (DUF567)</fullName>
    </submittedName>
</protein>